<comment type="caution">
    <text evidence="2">The sequence shown here is derived from an EMBL/GenBank/DDBJ whole genome shotgun (WGS) entry which is preliminary data.</text>
</comment>
<proteinExistence type="predicted"/>
<dbReference type="Proteomes" id="UP000726737">
    <property type="component" value="Unassembled WGS sequence"/>
</dbReference>
<gene>
    <name evidence="2" type="ORF">BG011_008029</name>
</gene>
<organism evidence="2 3">
    <name type="scientific">Mortierella polycephala</name>
    <dbReference type="NCBI Taxonomy" id="41804"/>
    <lineage>
        <taxon>Eukaryota</taxon>
        <taxon>Fungi</taxon>
        <taxon>Fungi incertae sedis</taxon>
        <taxon>Mucoromycota</taxon>
        <taxon>Mortierellomycotina</taxon>
        <taxon>Mortierellomycetes</taxon>
        <taxon>Mortierellales</taxon>
        <taxon>Mortierellaceae</taxon>
        <taxon>Mortierella</taxon>
    </lineage>
</organism>
<accession>A0A9P6TY04</accession>
<keyword evidence="1" id="KW-0175">Coiled coil</keyword>
<dbReference type="Gene3D" id="1.20.5.170">
    <property type="match status" value="1"/>
</dbReference>
<dbReference type="EMBL" id="JAAAJA010000641">
    <property type="protein sequence ID" value="KAG0250858.1"/>
    <property type="molecule type" value="Genomic_DNA"/>
</dbReference>
<feature type="coiled-coil region" evidence="1">
    <location>
        <begin position="176"/>
        <end position="273"/>
    </location>
</feature>
<evidence type="ECO:0000313" key="3">
    <source>
        <dbReference type="Proteomes" id="UP000726737"/>
    </source>
</evidence>
<evidence type="ECO:0000256" key="1">
    <source>
        <dbReference type="SAM" id="Coils"/>
    </source>
</evidence>
<dbReference type="OrthoDB" id="2439595at2759"/>
<name>A0A9P6TY04_9FUNG</name>
<sequence length="516" mass="59426">MAHRLSQRFFQTFGSAISFTAPDKNTSKYQACQTVNGKTQEQEAVADPNLLLDNSVSPTDLIRSQISSVTLNPFDDDTTELVNGQVESAMEVEQESPSSDSAWTHKNPCIYLPSNGRQGGTFSEASHAEQQMPAWVSEKRSNDTLVKYYEAEKQCQNLFRENWRLQNQLTSVQGYKQEAERQCQSLFNDYRRLHNQLTSVQEYKQEAERQCQRLFNDNRILDNKLSSALTRNQNTLANLERLQDTNADLKQQYDELRRRYDKKVESYKKLDKNYMDLVRPLHVSDDDHSTIYSRLMHIRISIESLIQKARGESSANLNREAAVNHLRESKLVEDFPVEEAIVEPYHLNLYMESAIMTALIDQFFSRALECIFHQSKEFEEIGRWVEKRDSKIAARWRQQLCVLIAHDSNAMECGREREVDKAAMVLSNLVSRVYPNVDMSVKIRELCHHAFDLSFVMLGMESMIYPVSTPLGTPFDDTAMTTPQRSNPAGTVSLVIFPAFKDSNNSFYIKPKVWCS</sequence>
<protein>
    <submittedName>
        <fullName evidence="2">Uncharacterized protein</fullName>
    </submittedName>
</protein>
<dbReference type="AlphaFoldDB" id="A0A9P6TY04"/>
<reference evidence="2" key="1">
    <citation type="journal article" date="2020" name="Fungal Divers.">
        <title>Resolving the Mortierellaceae phylogeny through synthesis of multi-gene phylogenetics and phylogenomics.</title>
        <authorList>
            <person name="Vandepol N."/>
            <person name="Liber J."/>
            <person name="Desiro A."/>
            <person name="Na H."/>
            <person name="Kennedy M."/>
            <person name="Barry K."/>
            <person name="Grigoriev I.V."/>
            <person name="Miller A.N."/>
            <person name="O'Donnell K."/>
            <person name="Stajich J.E."/>
            <person name="Bonito G."/>
        </authorList>
    </citation>
    <scope>NUCLEOTIDE SEQUENCE</scope>
    <source>
        <strain evidence="2">KOD948</strain>
    </source>
</reference>
<keyword evidence="3" id="KW-1185">Reference proteome</keyword>
<evidence type="ECO:0000313" key="2">
    <source>
        <dbReference type="EMBL" id="KAG0250858.1"/>
    </source>
</evidence>